<dbReference type="PROSITE" id="PS50893">
    <property type="entry name" value="ABC_TRANSPORTER_2"/>
    <property type="match status" value="2"/>
</dbReference>
<evidence type="ECO:0000256" key="11">
    <source>
        <dbReference type="ARBA" id="ARBA00022989"/>
    </source>
</evidence>
<evidence type="ECO:0000256" key="8">
    <source>
        <dbReference type="ARBA" id="ARBA00022737"/>
    </source>
</evidence>
<evidence type="ECO:0000256" key="15">
    <source>
        <dbReference type="SAM" id="Phobius"/>
    </source>
</evidence>
<feature type="domain" description="ABC transmembrane type-1" evidence="17">
    <location>
        <begin position="325"/>
        <end position="604"/>
    </location>
</feature>
<dbReference type="InterPro" id="IPR027417">
    <property type="entry name" value="P-loop_NTPase"/>
</dbReference>
<feature type="transmembrane region" description="Helical" evidence="15">
    <location>
        <begin position="325"/>
        <end position="345"/>
    </location>
</feature>
<comment type="similarity">
    <text evidence="3">Belongs to the ABC transporter superfamily. ABCC family. Conjugate transporter (TC 3.A.1.208) subfamily.</text>
</comment>
<dbReference type="EC" id="7.6.2.3" evidence="13"/>
<evidence type="ECO:0000256" key="10">
    <source>
        <dbReference type="ARBA" id="ARBA00022840"/>
    </source>
</evidence>
<feature type="transmembrane region" description="Helical" evidence="15">
    <location>
        <begin position="538"/>
        <end position="566"/>
    </location>
</feature>
<keyword evidence="8" id="KW-0677">Repeat</keyword>
<dbReference type="CDD" id="cd03244">
    <property type="entry name" value="ABCC_MRP_domain2"/>
    <property type="match status" value="1"/>
</dbReference>
<keyword evidence="5" id="KW-1003">Cell membrane</keyword>
<proteinExistence type="inferred from homology"/>
<name>A0AAD8BYH5_BIOPF</name>
<feature type="transmembrane region" description="Helical" evidence="15">
    <location>
        <begin position="437"/>
        <end position="454"/>
    </location>
</feature>
<dbReference type="NCBIfam" id="TIGR00957">
    <property type="entry name" value="MRP_assoc_pro"/>
    <property type="match status" value="1"/>
</dbReference>
<dbReference type="Proteomes" id="UP001233172">
    <property type="component" value="Unassembled WGS sequence"/>
</dbReference>
<feature type="transmembrane region" description="Helical" evidence="15">
    <location>
        <begin position="36"/>
        <end position="57"/>
    </location>
</feature>
<feature type="domain" description="ABC transporter" evidence="16">
    <location>
        <begin position="1308"/>
        <end position="1542"/>
    </location>
</feature>
<dbReference type="Gene3D" id="3.40.50.300">
    <property type="entry name" value="P-loop containing nucleotide triphosphate hydrolases"/>
    <property type="match status" value="2"/>
</dbReference>
<dbReference type="InterPro" id="IPR003593">
    <property type="entry name" value="AAA+_ATPase"/>
</dbReference>
<dbReference type="InterPro" id="IPR050173">
    <property type="entry name" value="ABC_transporter_C-like"/>
</dbReference>
<evidence type="ECO:0000256" key="3">
    <source>
        <dbReference type="ARBA" id="ARBA00009726"/>
    </source>
</evidence>
<dbReference type="FunFam" id="3.40.50.300:FF:000074">
    <property type="entry name" value="Multidrug resistance-associated protein 5 isoform 1"/>
    <property type="match status" value="1"/>
</dbReference>
<dbReference type="CDD" id="cd03250">
    <property type="entry name" value="ABCC_MRP_domain1"/>
    <property type="match status" value="1"/>
</dbReference>
<dbReference type="SUPFAM" id="SSF52540">
    <property type="entry name" value="P-loop containing nucleoside triphosphate hydrolases"/>
    <property type="match status" value="2"/>
</dbReference>
<dbReference type="InterPro" id="IPR003439">
    <property type="entry name" value="ABC_transporter-like_ATP-bd"/>
</dbReference>
<dbReference type="InterPro" id="IPR036640">
    <property type="entry name" value="ABC1_TM_sf"/>
</dbReference>
<feature type="transmembrane region" description="Helical" evidence="15">
    <location>
        <begin position="171"/>
        <end position="190"/>
    </location>
</feature>
<dbReference type="GO" id="GO:0005774">
    <property type="term" value="C:vacuolar membrane"/>
    <property type="evidence" value="ECO:0007669"/>
    <property type="project" value="UniProtKB-SubCell"/>
</dbReference>
<dbReference type="Gene3D" id="1.20.1560.10">
    <property type="entry name" value="ABC transporter type 1, transmembrane domain"/>
    <property type="match status" value="2"/>
</dbReference>
<evidence type="ECO:0000256" key="2">
    <source>
        <dbReference type="ARBA" id="ARBA00004651"/>
    </source>
</evidence>
<reference evidence="18" key="1">
    <citation type="journal article" date="2023" name="PLoS Negl. Trop. Dis.">
        <title>A genome sequence for Biomphalaria pfeifferi, the major vector snail for the human-infecting parasite Schistosoma mansoni.</title>
        <authorList>
            <person name="Bu L."/>
            <person name="Lu L."/>
            <person name="Laidemitt M.R."/>
            <person name="Zhang S.M."/>
            <person name="Mutuku M."/>
            <person name="Mkoji G."/>
            <person name="Steinauer M."/>
            <person name="Loker E.S."/>
        </authorList>
    </citation>
    <scope>NUCLEOTIDE SEQUENCE</scope>
    <source>
        <strain evidence="18">KasaAsao</strain>
    </source>
</reference>
<keyword evidence="11 15" id="KW-1133">Transmembrane helix</keyword>
<dbReference type="FunFam" id="3.40.50.300:FF:000997">
    <property type="entry name" value="Multidrug resistance-associated protein 1"/>
    <property type="match status" value="1"/>
</dbReference>
<evidence type="ECO:0000256" key="12">
    <source>
        <dbReference type="ARBA" id="ARBA00023136"/>
    </source>
</evidence>
<feature type="transmembrane region" description="Helical" evidence="15">
    <location>
        <begin position="137"/>
        <end position="159"/>
    </location>
</feature>
<dbReference type="GO" id="GO:0005886">
    <property type="term" value="C:plasma membrane"/>
    <property type="evidence" value="ECO:0007669"/>
    <property type="project" value="UniProtKB-SubCell"/>
</dbReference>
<feature type="transmembrane region" description="Helical" evidence="15">
    <location>
        <begin position="980"/>
        <end position="1004"/>
    </location>
</feature>
<evidence type="ECO:0000256" key="7">
    <source>
        <dbReference type="ARBA" id="ARBA00022692"/>
    </source>
</evidence>
<feature type="transmembrane region" description="Helical" evidence="15">
    <location>
        <begin position="107"/>
        <end position="125"/>
    </location>
</feature>
<keyword evidence="10" id="KW-0067">ATP-binding</keyword>
<evidence type="ECO:0000313" key="19">
    <source>
        <dbReference type="Proteomes" id="UP001233172"/>
    </source>
</evidence>
<evidence type="ECO:0000259" key="16">
    <source>
        <dbReference type="PROSITE" id="PS50893"/>
    </source>
</evidence>
<dbReference type="GO" id="GO:0015431">
    <property type="term" value="F:ABC-type glutathione S-conjugate transporter activity"/>
    <property type="evidence" value="ECO:0007669"/>
    <property type="project" value="UniProtKB-EC"/>
</dbReference>
<feature type="transmembrane region" description="Helical" evidence="15">
    <location>
        <begin position="460"/>
        <end position="477"/>
    </location>
</feature>
<dbReference type="FunFam" id="1.20.1560.10:FF:000020">
    <property type="entry name" value="ABC metal ion transporter"/>
    <property type="match status" value="1"/>
</dbReference>
<dbReference type="InterPro" id="IPR011527">
    <property type="entry name" value="ABC1_TM_dom"/>
</dbReference>
<keyword evidence="7 15" id="KW-0812">Transmembrane</keyword>
<feature type="transmembrane region" description="Helical" evidence="15">
    <location>
        <begin position="1114"/>
        <end position="1145"/>
    </location>
</feature>
<evidence type="ECO:0000256" key="1">
    <source>
        <dbReference type="ARBA" id="ARBA00004128"/>
    </source>
</evidence>
<evidence type="ECO:0000256" key="4">
    <source>
        <dbReference type="ARBA" id="ARBA00022448"/>
    </source>
</evidence>
<dbReference type="PROSITE" id="PS50929">
    <property type="entry name" value="ABC_TM1F"/>
    <property type="match status" value="2"/>
</dbReference>
<keyword evidence="4" id="KW-0813">Transport</keyword>
<feature type="domain" description="ABC transmembrane type-1" evidence="17">
    <location>
        <begin position="984"/>
        <end position="1271"/>
    </location>
</feature>
<dbReference type="SUPFAM" id="SSF90123">
    <property type="entry name" value="ABC transporter transmembrane region"/>
    <property type="match status" value="2"/>
</dbReference>
<dbReference type="PANTHER" id="PTHR24223:SF443">
    <property type="entry name" value="MULTIDRUG-RESISTANCE LIKE PROTEIN 1, ISOFORM I"/>
    <property type="match status" value="1"/>
</dbReference>
<dbReference type="GO" id="GO:0000323">
    <property type="term" value="C:lytic vacuole"/>
    <property type="evidence" value="ECO:0007669"/>
    <property type="project" value="UniProtKB-ARBA"/>
</dbReference>
<feature type="transmembrane region" description="Helical" evidence="15">
    <location>
        <begin position="357"/>
        <end position="377"/>
    </location>
</feature>
<dbReference type="InterPro" id="IPR017871">
    <property type="entry name" value="ABC_transporter-like_CS"/>
</dbReference>
<reference evidence="18" key="2">
    <citation type="submission" date="2023-04" db="EMBL/GenBank/DDBJ databases">
        <authorList>
            <person name="Bu L."/>
            <person name="Lu L."/>
            <person name="Laidemitt M.R."/>
            <person name="Zhang S.M."/>
            <person name="Mutuku M."/>
            <person name="Mkoji G."/>
            <person name="Steinauer M."/>
            <person name="Loker E.S."/>
        </authorList>
    </citation>
    <scope>NUCLEOTIDE SEQUENCE</scope>
    <source>
        <strain evidence="18">KasaAsao</strain>
        <tissue evidence="18">Whole Snail</tissue>
    </source>
</reference>
<keyword evidence="12 15" id="KW-0472">Membrane</keyword>
<dbReference type="CDD" id="cd18595">
    <property type="entry name" value="ABC_6TM_MRP1_2_3_6_D1_like"/>
    <property type="match status" value="1"/>
</dbReference>
<feature type="transmembrane region" description="Helical" evidence="15">
    <location>
        <begin position="572"/>
        <end position="590"/>
    </location>
</feature>
<dbReference type="FunFam" id="1.20.1560.10:FF:000001">
    <property type="entry name" value="ATP-binding cassette subfamily C member 1"/>
    <property type="match status" value="1"/>
</dbReference>
<evidence type="ECO:0000256" key="5">
    <source>
        <dbReference type="ARBA" id="ARBA00022475"/>
    </source>
</evidence>
<comment type="caution">
    <text evidence="18">The sequence shown here is derived from an EMBL/GenBank/DDBJ whole genome shotgun (WGS) entry which is preliminary data.</text>
</comment>
<evidence type="ECO:0000259" key="17">
    <source>
        <dbReference type="PROSITE" id="PS50929"/>
    </source>
</evidence>
<accession>A0AAD8BYH5</accession>
<evidence type="ECO:0000313" key="18">
    <source>
        <dbReference type="EMBL" id="KAK0062145.1"/>
    </source>
</evidence>
<feature type="transmembrane region" description="Helical" evidence="15">
    <location>
        <begin position="78"/>
        <end position="95"/>
    </location>
</feature>
<keyword evidence="19" id="KW-1185">Reference proteome</keyword>
<feature type="domain" description="ABC transporter" evidence="16">
    <location>
        <begin position="644"/>
        <end position="877"/>
    </location>
</feature>
<comment type="subcellular location">
    <subcellularLocation>
        <location evidence="2">Cell membrane</location>
        <topology evidence="2">Multi-pass membrane protein</topology>
    </subcellularLocation>
    <subcellularLocation>
        <location evidence="1">Vacuole membrane</location>
        <topology evidence="1">Multi-pass membrane protein</topology>
    </subcellularLocation>
</comment>
<evidence type="ECO:0000256" key="13">
    <source>
        <dbReference type="ARBA" id="ARBA00024220"/>
    </source>
</evidence>
<keyword evidence="6" id="KW-0926">Vacuole</keyword>
<dbReference type="Pfam" id="PF00664">
    <property type="entry name" value="ABC_membrane"/>
    <property type="match status" value="2"/>
</dbReference>
<evidence type="ECO:0000256" key="6">
    <source>
        <dbReference type="ARBA" id="ARBA00022554"/>
    </source>
</evidence>
<dbReference type="CDD" id="cd18603">
    <property type="entry name" value="ABC_6TM_MRP1_2_3_6_D2_like"/>
    <property type="match status" value="1"/>
</dbReference>
<keyword evidence="9" id="KW-0547">Nucleotide-binding</keyword>
<evidence type="ECO:0000256" key="9">
    <source>
        <dbReference type="ARBA" id="ARBA00022741"/>
    </source>
</evidence>
<evidence type="ECO:0000256" key="14">
    <source>
        <dbReference type="ARBA" id="ARBA00047523"/>
    </source>
</evidence>
<comment type="catalytic activity">
    <reaction evidence="14">
        <text>leukotriene C4(in) + ATP + H2O = leukotriene C4(out) + ADP + phosphate + H(+)</text>
        <dbReference type="Rhea" id="RHEA:38963"/>
        <dbReference type="ChEBI" id="CHEBI:15377"/>
        <dbReference type="ChEBI" id="CHEBI:15378"/>
        <dbReference type="ChEBI" id="CHEBI:30616"/>
        <dbReference type="ChEBI" id="CHEBI:43474"/>
        <dbReference type="ChEBI" id="CHEBI:57973"/>
        <dbReference type="ChEBI" id="CHEBI:456216"/>
    </reaction>
    <physiologicalReaction direction="left-to-right" evidence="14">
        <dbReference type="Rhea" id="RHEA:38964"/>
    </physiologicalReaction>
</comment>
<sequence>MDYAFEPLCGNHSIWNSDLLINNTWPEFTQCFQWTFLQWTPCLWIWITFPVHLWYILHHHPVELYTAPSSKLYITKMLICLLLIVLPLLNIFITIQDEQNSTPPVNALYLSYSILSTTYILVAILSSYSRKAGLQSACVLFIFWTLDVACNIVPIYSYILLDLTAKESTQFYILCTSYVLILIQWILHFVSDRIIPQFDVTATRKVSSPENTASFPSKITFHWMSSYIWKGYRHYLKPEDIWDLPEHFKSQQVVPSFLEAWEKEKWKQYLGNRQLVSSSSESSGSEDLLTLLSEHVKPKENCTDKSSLLKVLFLTYAPELLRAHLFRLAADLIQFLLPLLTRSLINYVQKKETHTVWQAYALVACFFVVSFIHSLLFNQNSYRGSCVGMKVKTGLISAVYRKSLSMNNETKKKFTVGTIVNLMSLDCQVLQDVTSNLYLLVSTPVQIGVAFYFLNNALGVSFVAGVAVIVALIPLNAKVSLLAKRAQSEQLTVKDERLRTMNEMLNGIKVLKLYAWETTFEQQIQSLRHREVQLLRTVAILNVISVFSWLCSPVLVTTITFITYIYRSSPHSLDANTAFVSLILFNILSVPMHKLPNIISDLISAHVSIKRLKDFLCSENLSQNRSGRENRKDRMFYEGQFKHIRTRNETYAIAISSGTFRWDRSSQPVLKSINLNIPQGKLVALVGHIGSGKSSLLSALLGEMDKVSGDVLVKGQLAYLPQQAWIQNKSIKQNILFGRQYHQHHYNKVIKGCALHTDLEHFIGGDKAEVGENGINLSGGQKQRVSLARTVYGESDVLLLDDPLSSLDMHVGKHIFKNVISNSGLLKTKTRLLVTHGVHWLPMVDFILVLQHGQIIQSGTYENLIARDGPFAQLLKSYLLNEDIEDDPEINYIRSEMWRKVDSVTSDGLTSAEEDEWPRRRRVLRRATRDSMTDSSTTEDRQARDSNLNGLTEGLIEEEQCAKGKVKGAVICEFIRAYGVIYAVFLVVSLILYQSVSAAASVWLSTWTDDPYLLNLTLSTTDLYQSKTWTYLAVYSSLGFVQAICALGFIGNISLRMVAAARRLHNKLLNNIMRQPMNFFENTPHGRIINRFSRDVEMIDNSMSRLVRTFSQHLFIVISVLVIISYTTPVFIAAACPVMLIYYLIQKLYVPTSRQLRRNESITKSPIYSHFSETLRGAHVIRAFNVGERFILESQYKVDVNNAYLYASTSASRWLRIRLELLGNFIVTTAAFLAVVTDGLTGSLVGLSISHALQITTALNELVQNSTQLESNVVSVERIVEYSKLPQESPWVLPFQELSPDWPTSGEIVFESYCCRHRPDLDLVLDHISCHIESGDKIGIVGKTGAGKSSLSMALFRMIESESGSILIDGVNIAAVGLQTLRSKLTIIPQDPVVFSGTLRFNVDPYTYYSDEDIWATLSFARLTSFVSNLPGGLYFTCEENGQNLSLGQRQLVCLIRCVLRHNKIIVLDEATAAVDLETDELIQQTIRLCFRECTVLTIAHRLTTVMDYDRIMVLENGRLLEFDTVESLKDNPNSIFYRMVKEAGLVF</sequence>
<dbReference type="GO" id="GO:0016887">
    <property type="term" value="F:ATP hydrolysis activity"/>
    <property type="evidence" value="ECO:0007669"/>
    <property type="project" value="InterPro"/>
</dbReference>
<dbReference type="PANTHER" id="PTHR24223">
    <property type="entry name" value="ATP-BINDING CASSETTE SUB-FAMILY C"/>
    <property type="match status" value="1"/>
</dbReference>
<dbReference type="SMART" id="SM00382">
    <property type="entry name" value="AAA"/>
    <property type="match status" value="2"/>
</dbReference>
<dbReference type="EMBL" id="JASAOG010000026">
    <property type="protein sequence ID" value="KAK0062145.1"/>
    <property type="molecule type" value="Genomic_DNA"/>
</dbReference>
<dbReference type="GO" id="GO:0005524">
    <property type="term" value="F:ATP binding"/>
    <property type="evidence" value="ECO:0007669"/>
    <property type="project" value="UniProtKB-KW"/>
</dbReference>
<organism evidence="18 19">
    <name type="scientific">Biomphalaria pfeifferi</name>
    <name type="common">Bloodfluke planorb</name>
    <name type="synonym">Freshwater snail</name>
    <dbReference type="NCBI Taxonomy" id="112525"/>
    <lineage>
        <taxon>Eukaryota</taxon>
        <taxon>Metazoa</taxon>
        <taxon>Spiralia</taxon>
        <taxon>Lophotrochozoa</taxon>
        <taxon>Mollusca</taxon>
        <taxon>Gastropoda</taxon>
        <taxon>Heterobranchia</taxon>
        <taxon>Euthyneura</taxon>
        <taxon>Panpulmonata</taxon>
        <taxon>Hygrophila</taxon>
        <taxon>Lymnaeoidea</taxon>
        <taxon>Planorbidae</taxon>
        <taxon>Biomphalaria</taxon>
    </lineage>
</organism>
<gene>
    <name evidence="18" type="ORF">Bpfe_008246</name>
</gene>
<dbReference type="InterPro" id="IPR005292">
    <property type="entry name" value="MRP"/>
</dbReference>
<feature type="transmembrane region" description="Helical" evidence="15">
    <location>
        <begin position="1032"/>
        <end position="1055"/>
    </location>
</feature>
<protein>
    <recommendedName>
        <fullName evidence="13">ABC-type glutathione-S-conjugate transporter</fullName>
        <ecNumber evidence="13">7.6.2.3</ecNumber>
    </recommendedName>
</protein>
<dbReference type="Pfam" id="PF00005">
    <property type="entry name" value="ABC_tran"/>
    <property type="match status" value="2"/>
</dbReference>
<dbReference type="PROSITE" id="PS00211">
    <property type="entry name" value="ABC_TRANSPORTER_1"/>
    <property type="match status" value="2"/>
</dbReference>